<evidence type="ECO:0000313" key="2">
    <source>
        <dbReference type="EMBL" id="MDT7041282.1"/>
    </source>
</evidence>
<accession>A0ABU3K4G7</accession>
<dbReference type="InterPro" id="IPR006047">
    <property type="entry name" value="GH13_cat_dom"/>
</dbReference>
<organism evidence="2 3">
    <name type="scientific">Candidatus Nitronereus thalassa</name>
    <dbReference type="NCBI Taxonomy" id="3020898"/>
    <lineage>
        <taxon>Bacteria</taxon>
        <taxon>Pseudomonadati</taxon>
        <taxon>Nitrospirota</taxon>
        <taxon>Nitrospiria</taxon>
        <taxon>Nitrospirales</taxon>
        <taxon>Nitrospiraceae</taxon>
        <taxon>Candidatus Nitronereus</taxon>
    </lineage>
</organism>
<dbReference type="PANTHER" id="PTHR47786">
    <property type="entry name" value="ALPHA-1,4-GLUCAN:MALTOSE-1-PHOSPHATE MALTOSYLTRANSFERASE"/>
    <property type="match status" value="1"/>
</dbReference>
<sequence>MNYLQTPLIYNLFPRLAGSCDRWGEHAARAVSMGFNWIYINPVNAPGFSGSLYSTKEYEQLNTAFVPPTAASQSLDVLKPALQHMVELGLHPMIDLVINHTAIDSPLIHRHPAWFQRDADGQVINPCAVDPNDPTKKTVWGDLAIVDNEESSDREGLWRYWTELVLHYLALGFQGFRCDAAYQVPAKLWQRLIQEARNVNPNAVFWAENLGCTVEQTRALRAAGFQYFCNSSKWWNFQDDWCLAQHREFEDMPSISFPETHDTDRLAQETHGLEKIQRQRYAFATTFSAGIMMPIGYEFGFQKRLHVVETQPSDWESGTMELQKFIHAVNDIKMNTPLLQGEGTLNRLFVNHPSLLVLARESEHAPGQRGWIVLNRDWDHSAQLLIHELQLDGKITWRDLTKADQHHPESHDGGFLEIQPAGVLFLSKTS</sequence>
<dbReference type="SMART" id="SM00642">
    <property type="entry name" value="Aamy"/>
    <property type="match status" value="1"/>
</dbReference>
<dbReference type="Pfam" id="PF14701">
    <property type="entry name" value="hDGE_amylase"/>
    <property type="match status" value="1"/>
</dbReference>
<dbReference type="PANTHER" id="PTHR47786:SF2">
    <property type="entry name" value="GLYCOSYL HYDROLASE FAMILY 13 CATALYTIC DOMAIN-CONTAINING PROTEIN"/>
    <property type="match status" value="1"/>
</dbReference>
<dbReference type="SUPFAM" id="SSF51445">
    <property type="entry name" value="(Trans)glycosidases"/>
    <property type="match status" value="1"/>
</dbReference>
<keyword evidence="3" id="KW-1185">Reference proteome</keyword>
<dbReference type="InterPro" id="IPR017853">
    <property type="entry name" value="GH"/>
</dbReference>
<evidence type="ECO:0000313" key="3">
    <source>
        <dbReference type="Proteomes" id="UP001250932"/>
    </source>
</evidence>
<feature type="domain" description="Glycosyl hydrolase family 13 catalytic" evidence="1">
    <location>
        <begin position="11"/>
        <end position="333"/>
    </location>
</feature>
<dbReference type="InterPro" id="IPR032792">
    <property type="entry name" value="AGL_glucanoTrfase"/>
</dbReference>
<dbReference type="Gene3D" id="3.20.20.80">
    <property type="entry name" value="Glycosidases"/>
    <property type="match status" value="1"/>
</dbReference>
<name>A0ABU3K4G7_9BACT</name>
<proteinExistence type="predicted"/>
<dbReference type="Proteomes" id="UP001250932">
    <property type="component" value="Unassembled WGS sequence"/>
</dbReference>
<protein>
    <recommendedName>
        <fullName evidence="1">Glycosyl hydrolase family 13 catalytic domain-containing protein</fullName>
    </recommendedName>
</protein>
<evidence type="ECO:0000259" key="1">
    <source>
        <dbReference type="SMART" id="SM00642"/>
    </source>
</evidence>
<comment type="caution">
    <text evidence="2">The sequence shown here is derived from an EMBL/GenBank/DDBJ whole genome shotgun (WGS) entry which is preliminary data.</text>
</comment>
<dbReference type="EMBL" id="JAQOUE010000001">
    <property type="protein sequence ID" value="MDT7041282.1"/>
    <property type="molecule type" value="Genomic_DNA"/>
</dbReference>
<reference evidence="2 3" key="1">
    <citation type="journal article" date="2023" name="ISME J.">
        <title>Cultivation and genomic characterization of novel and ubiquitous marine nitrite-oxidizing bacteria from the Nitrospirales.</title>
        <authorList>
            <person name="Mueller A.J."/>
            <person name="Daebeler A."/>
            <person name="Herbold C.W."/>
            <person name="Kirkegaard R.H."/>
            <person name="Daims H."/>
        </authorList>
    </citation>
    <scope>NUCLEOTIDE SEQUENCE [LARGE SCALE GENOMIC DNA]</scope>
    <source>
        <strain evidence="2 3">EB</strain>
    </source>
</reference>
<gene>
    <name evidence="2" type="ORF">PPG34_02905</name>
</gene>